<accession>A0ABW5DQV4</accession>
<gene>
    <name evidence="2" type="ORF">ACFSM5_11480</name>
</gene>
<keyword evidence="2" id="KW-0808">Transferase</keyword>
<keyword evidence="3" id="KW-1185">Reference proteome</keyword>
<dbReference type="GO" id="GO:0016301">
    <property type="term" value="F:kinase activity"/>
    <property type="evidence" value="ECO:0007669"/>
    <property type="project" value="UniProtKB-KW"/>
</dbReference>
<dbReference type="Gene3D" id="2.60.200.40">
    <property type="match status" value="1"/>
</dbReference>
<evidence type="ECO:0000313" key="2">
    <source>
        <dbReference type="EMBL" id="MFD2263512.1"/>
    </source>
</evidence>
<dbReference type="EC" id="2.7.1.-" evidence="2"/>
<sequence length="310" mass="34101">MRIALVLNADSGTIRGLEPISLAQELVQIIVTSGDDVEVELFLSSRDTIAIDLLRAFGSGAERVLVGGGDGTIRSAAEQAIHTGVPLGVLPLGTMNLFAKSLSIPLDWKEAARALAVGPTLKVDGATLNGRLFLCQSVMGLLPRLSRHREAIRGTGAPYRWWLYIKAMASVMARSRRLKFELQSDYGRRRVKALTLAVSNNLYKEEPGAFLSRASLTDGVLGLYIAKHRHWWWLAVLTVQMMFGRWDADNAFERVAVRDLSIGPAGRRFLVATDGEVERMTAPLRFAILPKALPVVVPEQSDKKMQIVDK</sequence>
<dbReference type="InterPro" id="IPR045540">
    <property type="entry name" value="YegS/DAGK_C"/>
</dbReference>
<dbReference type="RefSeq" id="WP_379876528.1">
    <property type="nucleotide sequence ID" value="NZ_JBHUIP010000012.1"/>
</dbReference>
<dbReference type="PROSITE" id="PS50146">
    <property type="entry name" value="DAGK"/>
    <property type="match status" value="1"/>
</dbReference>
<reference evidence="3" key="1">
    <citation type="journal article" date="2019" name="Int. J. Syst. Evol. Microbiol.">
        <title>The Global Catalogue of Microorganisms (GCM) 10K type strain sequencing project: providing services to taxonomists for standard genome sequencing and annotation.</title>
        <authorList>
            <consortium name="The Broad Institute Genomics Platform"/>
            <consortium name="The Broad Institute Genome Sequencing Center for Infectious Disease"/>
            <person name="Wu L."/>
            <person name="Ma J."/>
        </authorList>
    </citation>
    <scope>NUCLEOTIDE SEQUENCE [LARGE SCALE GENOMIC DNA]</scope>
    <source>
        <strain evidence="3">CGMCC 1.19062</strain>
    </source>
</reference>
<keyword evidence="2" id="KW-0418">Kinase</keyword>
<dbReference type="SUPFAM" id="SSF111331">
    <property type="entry name" value="NAD kinase/diacylglycerol kinase-like"/>
    <property type="match status" value="1"/>
</dbReference>
<dbReference type="Gene3D" id="3.40.50.10330">
    <property type="entry name" value="Probable inorganic polyphosphate/atp-NAD kinase, domain 1"/>
    <property type="match status" value="1"/>
</dbReference>
<dbReference type="Pfam" id="PF00781">
    <property type="entry name" value="DAGK_cat"/>
    <property type="match status" value="1"/>
</dbReference>
<evidence type="ECO:0000313" key="3">
    <source>
        <dbReference type="Proteomes" id="UP001597295"/>
    </source>
</evidence>
<comment type="caution">
    <text evidence="2">The sequence shown here is derived from an EMBL/GenBank/DDBJ whole genome shotgun (WGS) entry which is preliminary data.</text>
</comment>
<dbReference type="SMART" id="SM00046">
    <property type="entry name" value="DAGKc"/>
    <property type="match status" value="1"/>
</dbReference>
<protein>
    <submittedName>
        <fullName evidence="2">Diacylglycerol/lipid kinase family protein</fullName>
        <ecNumber evidence="2">2.7.1.-</ecNumber>
    </submittedName>
</protein>
<proteinExistence type="predicted"/>
<organism evidence="2 3">
    <name type="scientific">Lacibacterium aquatile</name>
    <dbReference type="NCBI Taxonomy" id="1168082"/>
    <lineage>
        <taxon>Bacteria</taxon>
        <taxon>Pseudomonadati</taxon>
        <taxon>Pseudomonadota</taxon>
        <taxon>Alphaproteobacteria</taxon>
        <taxon>Rhodospirillales</taxon>
        <taxon>Rhodospirillaceae</taxon>
    </lineage>
</organism>
<dbReference type="InterPro" id="IPR001206">
    <property type="entry name" value="Diacylglycerol_kinase_cat_dom"/>
</dbReference>
<dbReference type="Pfam" id="PF19279">
    <property type="entry name" value="YegS_C"/>
    <property type="match status" value="1"/>
</dbReference>
<dbReference type="EMBL" id="JBHUIP010000012">
    <property type="protein sequence ID" value="MFD2263512.1"/>
    <property type="molecule type" value="Genomic_DNA"/>
</dbReference>
<dbReference type="InterPro" id="IPR016064">
    <property type="entry name" value="NAD/diacylglycerol_kinase_sf"/>
</dbReference>
<feature type="domain" description="DAGKc" evidence="1">
    <location>
        <begin position="1"/>
        <end position="132"/>
    </location>
</feature>
<dbReference type="InterPro" id="IPR017438">
    <property type="entry name" value="ATP-NAD_kinase_N"/>
</dbReference>
<name>A0ABW5DQV4_9PROT</name>
<dbReference type="Proteomes" id="UP001597295">
    <property type="component" value="Unassembled WGS sequence"/>
</dbReference>
<evidence type="ECO:0000259" key="1">
    <source>
        <dbReference type="PROSITE" id="PS50146"/>
    </source>
</evidence>